<sequence length="452" mass="50621">MTGLDLKPQGRWITRKNHRSNEVFGLSLHRLQLLSVNFALLSYTAPSCTHSHFSRQNQASLCPDTISIRSPEPESQWENASHAQPLPTLLILAVMSASPALDGARSPPMSPIDGPRRPSVVHSPVGSGVRSPVGGAVRSSTGGERRPSNPFGPRRSLALPRTSLAAPAREPGAINPYAPPSLEYDLRQRKRSIFIFWFLILFDSIVMPLALYFGLWYGTNLSPNTVFSIVTAALGGISIFEYVLRFWHLWKKGSTCRVIGGRRSYLDWFHWNFSFAWIIIIVELIVGTIPENPPIRLLAMPCASLMFAFGSELIIQDGMRLLGIPSPFRISSMPAGSQLRPGIYWIIEDIVAVDGGGNIEFRERLNTRYEASHYFRQMLHRLTLFWGIGGELAAAVVTALIFTLQKDAAYVVGWTVPFIWAGIWTLCTFWYVKRSLRFEEENWAETHGKPVV</sequence>
<evidence type="ECO:0000313" key="3">
    <source>
        <dbReference type="EMBL" id="THW59230.1"/>
    </source>
</evidence>
<gene>
    <name evidence="3" type="ORF">D6D20_06680</name>
</gene>
<feature type="transmembrane region" description="Helical" evidence="2">
    <location>
        <begin position="382"/>
        <end position="402"/>
    </location>
</feature>
<dbReference type="AlphaFoldDB" id="A0A4S8Z5X1"/>
<evidence type="ECO:0000256" key="1">
    <source>
        <dbReference type="SAM" id="MobiDB-lite"/>
    </source>
</evidence>
<organism evidence="3 4">
    <name type="scientific">Aureobasidium pullulans</name>
    <name type="common">Black yeast</name>
    <name type="synonym">Pullularia pullulans</name>
    <dbReference type="NCBI Taxonomy" id="5580"/>
    <lineage>
        <taxon>Eukaryota</taxon>
        <taxon>Fungi</taxon>
        <taxon>Dikarya</taxon>
        <taxon>Ascomycota</taxon>
        <taxon>Pezizomycotina</taxon>
        <taxon>Dothideomycetes</taxon>
        <taxon>Dothideomycetidae</taxon>
        <taxon>Dothideales</taxon>
        <taxon>Saccotheciaceae</taxon>
        <taxon>Aureobasidium</taxon>
    </lineage>
</organism>
<keyword evidence="2" id="KW-1133">Transmembrane helix</keyword>
<dbReference type="PANTHER" id="PTHR42024:SF1">
    <property type="entry name" value="AMINO ACID PERMEASE_ SLC12A DOMAIN-CONTAINING PROTEIN"/>
    <property type="match status" value="1"/>
</dbReference>
<feature type="transmembrane region" description="Helical" evidence="2">
    <location>
        <begin position="408"/>
        <end position="432"/>
    </location>
</feature>
<accession>A0A4S8Z5X1</accession>
<feature type="compositionally biased region" description="Low complexity" evidence="1">
    <location>
        <begin position="117"/>
        <end position="140"/>
    </location>
</feature>
<proteinExistence type="predicted"/>
<feature type="transmembrane region" description="Helical" evidence="2">
    <location>
        <begin position="194"/>
        <end position="214"/>
    </location>
</feature>
<evidence type="ECO:0000313" key="4">
    <source>
        <dbReference type="Proteomes" id="UP000310421"/>
    </source>
</evidence>
<feature type="transmembrane region" description="Helical" evidence="2">
    <location>
        <begin position="226"/>
        <end position="247"/>
    </location>
</feature>
<keyword evidence="2" id="KW-0472">Membrane</keyword>
<feature type="region of interest" description="Disordered" evidence="1">
    <location>
        <begin position="102"/>
        <end position="157"/>
    </location>
</feature>
<feature type="transmembrane region" description="Helical" evidence="2">
    <location>
        <begin position="295"/>
        <end position="315"/>
    </location>
</feature>
<name>A0A4S8Z5X1_AURPU</name>
<dbReference type="PANTHER" id="PTHR42024">
    <property type="entry name" value="AMINO ACID PERMEASE_ SLC12A DOMAIN-CONTAINING PROTEIN"/>
    <property type="match status" value="1"/>
</dbReference>
<comment type="caution">
    <text evidence="3">The sequence shown here is derived from an EMBL/GenBank/DDBJ whole genome shotgun (WGS) entry which is preliminary data.</text>
</comment>
<protein>
    <submittedName>
        <fullName evidence="3">Uncharacterized protein</fullName>
    </submittedName>
</protein>
<keyword evidence="2" id="KW-0812">Transmembrane</keyword>
<reference evidence="3 4" key="1">
    <citation type="submission" date="2018-10" db="EMBL/GenBank/DDBJ databases">
        <title>Fifty Aureobasidium pullulans genomes reveal a recombining polyextremotolerant generalist.</title>
        <authorList>
            <person name="Gostincar C."/>
            <person name="Turk M."/>
            <person name="Zajc J."/>
            <person name="Gunde-Cimerman N."/>
        </authorList>
    </citation>
    <scope>NUCLEOTIDE SEQUENCE [LARGE SCALE GENOMIC DNA]</scope>
    <source>
        <strain evidence="3 4">EXF-10751</strain>
    </source>
</reference>
<dbReference type="EMBL" id="QZAN01000081">
    <property type="protein sequence ID" value="THW59230.1"/>
    <property type="molecule type" value="Genomic_DNA"/>
</dbReference>
<dbReference type="Proteomes" id="UP000310421">
    <property type="component" value="Unassembled WGS sequence"/>
</dbReference>
<evidence type="ECO:0000256" key="2">
    <source>
        <dbReference type="SAM" id="Phobius"/>
    </source>
</evidence>
<feature type="transmembrane region" description="Helical" evidence="2">
    <location>
        <begin position="268"/>
        <end position="289"/>
    </location>
</feature>